<evidence type="ECO:0000313" key="2">
    <source>
        <dbReference type="Proteomes" id="UP000814128"/>
    </source>
</evidence>
<gene>
    <name evidence="1" type="ORF">K488DRAFT_89659</name>
</gene>
<protein>
    <submittedName>
        <fullName evidence="1">Uncharacterized protein</fullName>
    </submittedName>
</protein>
<reference evidence="1" key="1">
    <citation type="submission" date="2021-02" db="EMBL/GenBank/DDBJ databases">
        <authorList>
            <consortium name="DOE Joint Genome Institute"/>
            <person name="Ahrendt S."/>
            <person name="Looney B.P."/>
            <person name="Miyauchi S."/>
            <person name="Morin E."/>
            <person name="Drula E."/>
            <person name="Courty P.E."/>
            <person name="Chicoki N."/>
            <person name="Fauchery L."/>
            <person name="Kohler A."/>
            <person name="Kuo A."/>
            <person name="Labutti K."/>
            <person name="Pangilinan J."/>
            <person name="Lipzen A."/>
            <person name="Riley R."/>
            <person name="Andreopoulos W."/>
            <person name="He G."/>
            <person name="Johnson J."/>
            <person name="Barry K.W."/>
            <person name="Grigoriev I.V."/>
            <person name="Nagy L."/>
            <person name="Hibbett D."/>
            <person name="Henrissat B."/>
            <person name="Matheny P.B."/>
            <person name="Labbe J."/>
            <person name="Martin F."/>
        </authorList>
    </citation>
    <scope>NUCLEOTIDE SEQUENCE</scope>
    <source>
        <strain evidence="1">EC-137</strain>
    </source>
</reference>
<organism evidence="1 2">
    <name type="scientific">Vararia minispora EC-137</name>
    <dbReference type="NCBI Taxonomy" id="1314806"/>
    <lineage>
        <taxon>Eukaryota</taxon>
        <taxon>Fungi</taxon>
        <taxon>Dikarya</taxon>
        <taxon>Basidiomycota</taxon>
        <taxon>Agaricomycotina</taxon>
        <taxon>Agaricomycetes</taxon>
        <taxon>Russulales</taxon>
        <taxon>Lachnocladiaceae</taxon>
        <taxon>Vararia</taxon>
    </lineage>
</organism>
<evidence type="ECO:0000313" key="1">
    <source>
        <dbReference type="EMBL" id="KAI0028511.1"/>
    </source>
</evidence>
<dbReference type="EMBL" id="MU273746">
    <property type="protein sequence ID" value="KAI0028511.1"/>
    <property type="molecule type" value="Genomic_DNA"/>
</dbReference>
<proteinExistence type="predicted"/>
<keyword evidence="2" id="KW-1185">Reference proteome</keyword>
<comment type="caution">
    <text evidence="1">The sequence shown here is derived from an EMBL/GenBank/DDBJ whole genome shotgun (WGS) entry which is preliminary data.</text>
</comment>
<sequence length="162" mass="17869">MSYHPKPSSSPLSYPSFHPHITLASIPSGPGVLEVLRASLPTGQCSIPVNFASLETGDHYFRSVYIAVKPSREPNTPRFPHVSVYYIADTEAQRREETVEALKEEGIAVNTHESVTIDCSKTLENCKGHGSCVSGFRSAEVWIVLCDGPVETWTVLEKLRLQ</sequence>
<name>A0ACB8Q9N1_9AGAM</name>
<dbReference type="Proteomes" id="UP000814128">
    <property type="component" value="Unassembled WGS sequence"/>
</dbReference>
<reference evidence="1" key="2">
    <citation type="journal article" date="2022" name="New Phytol.">
        <title>Evolutionary transition to the ectomycorrhizal habit in the genomes of a hyperdiverse lineage of mushroom-forming fungi.</title>
        <authorList>
            <person name="Looney B."/>
            <person name="Miyauchi S."/>
            <person name="Morin E."/>
            <person name="Drula E."/>
            <person name="Courty P.E."/>
            <person name="Kohler A."/>
            <person name="Kuo A."/>
            <person name="LaButti K."/>
            <person name="Pangilinan J."/>
            <person name="Lipzen A."/>
            <person name="Riley R."/>
            <person name="Andreopoulos W."/>
            <person name="He G."/>
            <person name="Johnson J."/>
            <person name="Nolan M."/>
            <person name="Tritt A."/>
            <person name="Barry K.W."/>
            <person name="Grigoriev I.V."/>
            <person name="Nagy L.G."/>
            <person name="Hibbett D."/>
            <person name="Henrissat B."/>
            <person name="Matheny P.B."/>
            <person name="Labbe J."/>
            <person name="Martin F.M."/>
        </authorList>
    </citation>
    <scope>NUCLEOTIDE SEQUENCE</scope>
    <source>
        <strain evidence="1">EC-137</strain>
    </source>
</reference>
<accession>A0ACB8Q9N1</accession>